<dbReference type="GO" id="GO:0070040">
    <property type="term" value="F:rRNA (adenine(2503)-C2-)-methyltransferase activity"/>
    <property type="evidence" value="ECO:0007669"/>
    <property type="project" value="UniProtKB-UniRule"/>
</dbReference>
<protein>
    <recommendedName>
        <fullName evidence="12">Probable dual-specificity RNA methyltransferase RlmN</fullName>
        <ecNumber evidence="12">2.1.1.192</ecNumber>
    </recommendedName>
    <alternativeName>
        <fullName evidence="12">23S rRNA (adenine(2503)-C(2))-methyltransferase</fullName>
    </alternativeName>
    <alternativeName>
        <fullName evidence="12">23S rRNA m2A2503 methyltransferase</fullName>
    </alternativeName>
    <alternativeName>
        <fullName evidence="12">Ribosomal RNA large subunit methyltransferase N</fullName>
    </alternativeName>
    <alternativeName>
        <fullName evidence="12">tRNA (adenine(37)-C(2))-methyltransferase</fullName>
    </alternativeName>
    <alternativeName>
        <fullName evidence="12">tRNA m2A37 methyltransferase</fullName>
    </alternativeName>
</protein>
<evidence type="ECO:0000256" key="8">
    <source>
        <dbReference type="ARBA" id="ARBA00022694"/>
    </source>
</evidence>
<evidence type="ECO:0000256" key="5">
    <source>
        <dbReference type="ARBA" id="ARBA00022603"/>
    </source>
</evidence>
<dbReference type="PROSITE" id="PS51918">
    <property type="entry name" value="RADICAL_SAM"/>
    <property type="match status" value="1"/>
</dbReference>
<evidence type="ECO:0000256" key="12">
    <source>
        <dbReference type="HAMAP-Rule" id="MF_01849"/>
    </source>
</evidence>
<keyword evidence="7 12" id="KW-0949">S-adenosyl-L-methionine</keyword>
<dbReference type="InterPro" id="IPR048641">
    <property type="entry name" value="RlmN_N"/>
</dbReference>
<dbReference type="GO" id="GO:0070475">
    <property type="term" value="P:rRNA base methylation"/>
    <property type="evidence" value="ECO:0007669"/>
    <property type="project" value="UniProtKB-UniRule"/>
</dbReference>
<dbReference type="SUPFAM" id="SSF102114">
    <property type="entry name" value="Radical SAM enzymes"/>
    <property type="match status" value="1"/>
</dbReference>
<evidence type="ECO:0000313" key="15">
    <source>
        <dbReference type="Proteomes" id="UP000062160"/>
    </source>
</evidence>
<comment type="miscellaneous">
    <text evidence="12">Reaction proceeds by a ping-pong mechanism involving intermediate methylation of a conserved cysteine residue.</text>
</comment>
<feature type="active site" description="S-methylcysteine intermediate" evidence="12">
    <location>
        <position position="332"/>
    </location>
</feature>
<keyword evidence="10 12" id="KW-0408">Iron</keyword>
<feature type="binding site" evidence="12">
    <location>
        <position position="289"/>
    </location>
    <ligand>
        <name>S-adenosyl-L-methionine</name>
        <dbReference type="ChEBI" id="CHEBI:59789"/>
    </ligand>
</feature>
<comment type="subcellular location">
    <subcellularLocation>
        <location evidence="1 12">Cytoplasm</location>
    </subcellularLocation>
</comment>
<dbReference type="CDD" id="cd01335">
    <property type="entry name" value="Radical_SAM"/>
    <property type="match status" value="1"/>
</dbReference>
<feature type="binding site" evidence="12">
    <location>
        <begin position="213"/>
        <end position="215"/>
    </location>
    <ligand>
        <name>S-adenosyl-L-methionine</name>
        <dbReference type="ChEBI" id="CHEBI:59789"/>
    </ligand>
</feature>
<comment type="function">
    <text evidence="12">Specifically methylates position 2 of adenine 2503 in 23S rRNA and position 2 of adenine 37 in tRNAs.</text>
</comment>
<dbReference type="SFLD" id="SFLDG01062">
    <property type="entry name" value="methyltransferase_(Class_A)"/>
    <property type="match status" value="1"/>
</dbReference>
<keyword evidence="11 12" id="KW-0411">Iron-sulfur</keyword>
<dbReference type="OrthoDB" id="9793973at2"/>
<keyword evidence="6 12" id="KW-0808">Transferase</keyword>
<comment type="caution">
    <text evidence="12">Lacks conserved residue(s) required for the propagation of feature annotation.</text>
</comment>
<evidence type="ECO:0000259" key="13">
    <source>
        <dbReference type="PROSITE" id="PS51918"/>
    </source>
</evidence>
<dbReference type="Gene3D" id="1.10.150.530">
    <property type="match status" value="1"/>
</dbReference>
<dbReference type="SFLD" id="SFLDF00275">
    <property type="entry name" value="adenosine_C2_methyltransferase"/>
    <property type="match status" value="1"/>
</dbReference>
<dbReference type="InterPro" id="IPR007197">
    <property type="entry name" value="rSAM"/>
</dbReference>
<dbReference type="FunFam" id="3.20.20.70:FF:000014">
    <property type="entry name" value="Probable dual-specificity RNA methyltransferase RlmN"/>
    <property type="match status" value="1"/>
</dbReference>
<dbReference type="EC" id="2.1.1.192" evidence="12"/>
<dbReference type="PANTHER" id="PTHR30544:SF5">
    <property type="entry name" value="RADICAL SAM CORE DOMAIN-CONTAINING PROTEIN"/>
    <property type="match status" value="1"/>
</dbReference>
<comment type="catalytic activity">
    <reaction evidence="12">
        <text>adenosine(2503) in 23S rRNA + 2 reduced [2Fe-2S]-[ferredoxin] + 2 S-adenosyl-L-methionine = 2-methyladenosine(2503) in 23S rRNA + 5'-deoxyadenosine + L-methionine + 2 oxidized [2Fe-2S]-[ferredoxin] + S-adenosyl-L-homocysteine</text>
        <dbReference type="Rhea" id="RHEA:42916"/>
        <dbReference type="Rhea" id="RHEA-COMP:10000"/>
        <dbReference type="Rhea" id="RHEA-COMP:10001"/>
        <dbReference type="Rhea" id="RHEA-COMP:10152"/>
        <dbReference type="Rhea" id="RHEA-COMP:10282"/>
        <dbReference type="ChEBI" id="CHEBI:17319"/>
        <dbReference type="ChEBI" id="CHEBI:33737"/>
        <dbReference type="ChEBI" id="CHEBI:33738"/>
        <dbReference type="ChEBI" id="CHEBI:57844"/>
        <dbReference type="ChEBI" id="CHEBI:57856"/>
        <dbReference type="ChEBI" id="CHEBI:59789"/>
        <dbReference type="ChEBI" id="CHEBI:74411"/>
        <dbReference type="ChEBI" id="CHEBI:74497"/>
        <dbReference type="EC" id="2.1.1.192"/>
    </reaction>
</comment>
<keyword evidence="12" id="KW-1015">Disulfide bond</keyword>
<dbReference type="GO" id="GO:0030488">
    <property type="term" value="P:tRNA methylation"/>
    <property type="evidence" value="ECO:0007669"/>
    <property type="project" value="UniProtKB-UniRule"/>
</dbReference>
<comment type="catalytic activity">
    <reaction evidence="12">
        <text>adenosine(37) in tRNA + 2 reduced [2Fe-2S]-[ferredoxin] + 2 S-adenosyl-L-methionine = 2-methyladenosine(37) in tRNA + 5'-deoxyadenosine + L-methionine + 2 oxidized [2Fe-2S]-[ferredoxin] + S-adenosyl-L-homocysteine</text>
        <dbReference type="Rhea" id="RHEA:43332"/>
        <dbReference type="Rhea" id="RHEA-COMP:10000"/>
        <dbReference type="Rhea" id="RHEA-COMP:10001"/>
        <dbReference type="Rhea" id="RHEA-COMP:10162"/>
        <dbReference type="Rhea" id="RHEA-COMP:10485"/>
        <dbReference type="ChEBI" id="CHEBI:17319"/>
        <dbReference type="ChEBI" id="CHEBI:33737"/>
        <dbReference type="ChEBI" id="CHEBI:33738"/>
        <dbReference type="ChEBI" id="CHEBI:57844"/>
        <dbReference type="ChEBI" id="CHEBI:57856"/>
        <dbReference type="ChEBI" id="CHEBI:59789"/>
        <dbReference type="ChEBI" id="CHEBI:74411"/>
        <dbReference type="ChEBI" id="CHEBI:74497"/>
        <dbReference type="EC" id="2.1.1.192"/>
    </reaction>
</comment>
<proteinExistence type="inferred from homology"/>
<comment type="cofactor">
    <cofactor evidence="12">
        <name>[4Fe-4S] cluster</name>
        <dbReference type="ChEBI" id="CHEBI:49883"/>
    </cofactor>
    <text evidence="12">Binds 1 [4Fe-4S] cluster. The cluster is coordinated with 3 cysteines and an exchangeable S-adenosyl-L-methionine.</text>
</comment>
<name>A0A0U9I5U5_9FIRM</name>
<dbReference type="GO" id="GO:0019843">
    <property type="term" value="F:rRNA binding"/>
    <property type="evidence" value="ECO:0007669"/>
    <property type="project" value="UniProtKB-UniRule"/>
</dbReference>
<dbReference type="InterPro" id="IPR004383">
    <property type="entry name" value="rRNA_lsu_MTrfase_RlmN/Cfr"/>
</dbReference>
<feature type="binding site" evidence="12">
    <location>
        <begin position="158"/>
        <end position="159"/>
    </location>
    <ligand>
        <name>S-adenosyl-L-methionine</name>
        <dbReference type="ChEBI" id="CHEBI:59789"/>
    </ligand>
</feature>
<keyword evidence="9 12" id="KW-0479">Metal-binding</keyword>
<feature type="binding site" evidence="12">
    <location>
        <position position="118"/>
    </location>
    <ligand>
        <name>[4Fe-4S] cluster</name>
        <dbReference type="ChEBI" id="CHEBI:49883"/>
        <note>4Fe-4S-S-AdoMet</note>
    </ligand>
</feature>
<dbReference type="PIRSF" id="PIRSF006004">
    <property type="entry name" value="CHP00048"/>
    <property type="match status" value="1"/>
</dbReference>
<dbReference type="EMBL" id="DF977003">
    <property type="protein sequence ID" value="GAQ26072.1"/>
    <property type="molecule type" value="Genomic_DNA"/>
</dbReference>
<feature type="binding site" evidence="12">
    <location>
        <position position="111"/>
    </location>
    <ligand>
        <name>[4Fe-4S] cluster</name>
        <dbReference type="ChEBI" id="CHEBI:49883"/>
        <note>4Fe-4S-S-AdoMet</note>
    </ligand>
</feature>
<dbReference type="AlphaFoldDB" id="A0A0U9I5U5"/>
<dbReference type="InterPro" id="IPR027492">
    <property type="entry name" value="RNA_MTrfase_RlmN"/>
</dbReference>
<dbReference type="SFLD" id="SFLDS00029">
    <property type="entry name" value="Radical_SAM"/>
    <property type="match status" value="1"/>
</dbReference>
<dbReference type="InterPro" id="IPR058240">
    <property type="entry name" value="rSAM_sf"/>
</dbReference>
<keyword evidence="5 12" id="KW-0489">Methyltransferase</keyword>
<dbReference type="Proteomes" id="UP000062160">
    <property type="component" value="Unassembled WGS sequence"/>
</dbReference>
<keyword evidence="2 12" id="KW-0004">4Fe-4S</keyword>
<evidence type="ECO:0000256" key="1">
    <source>
        <dbReference type="ARBA" id="ARBA00004496"/>
    </source>
</evidence>
<evidence type="ECO:0000256" key="7">
    <source>
        <dbReference type="ARBA" id="ARBA00022691"/>
    </source>
</evidence>
<evidence type="ECO:0000256" key="11">
    <source>
        <dbReference type="ARBA" id="ARBA00023014"/>
    </source>
</evidence>
<dbReference type="GO" id="GO:0005737">
    <property type="term" value="C:cytoplasm"/>
    <property type="evidence" value="ECO:0007669"/>
    <property type="project" value="UniProtKB-SubCell"/>
</dbReference>
<evidence type="ECO:0000313" key="14">
    <source>
        <dbReference type="EMBL" id="GAQ26072.1"/>
    </source>
</evidence>
<dbReference type="PANTHER" id="PTHR30544">
    <property type="entry name" value="23S RRNA METHYLTRANSFERASE"/>
    <property type="match status" value="1"/>
</dbReference>
<dbReference type="NCBIfam" id="TIGR00048">
    <property type="entry name" value="rRNA_mod_RlmN"/>
    <property type="match status" value="1"/>
</dbReference>
<organism evidence="14">
    <name type="scientific">Tepidanaerobacter syntrophicus</name>
    <dbReference type="NCBI Taxonomy" id="224999"/>
    <lineage>
        <taxon>Bacteria</taxon>
        <taxon>Bacillati</taxon>
        <taxon>Bacillota</taxon>
        <taxon>Clostridia</taxon>
        <taxon>Thermosediminibacterales</taxon>
        <taxon>Tepidanaerobacteraceae</taxon>
        <taxon>Tepidanaerobacter</taxon>
    </lineage>
</organism>
<reference evidence="14" key="1">
    <citation type="journal article" date="2016" name="Genome Announc.">
        <title>Draft Genome Sequence of the Syntrophic Lactate-Degrading Bacterium Tepidanaerobacter syntrophicus JLT.</title>
        <authorList>
            <person name="Matsuura N."/>
            <person name="Ohashi A."/>
            <person name="Tourlousse D.M."/>
            <person name="Sekiguchi Y."/>
        </authorList>
    </citation>
    <scope>NUCLEOTIDE SEQUENCE [LARGE SCALE GENOMIC DNA]</scope>
    <source>
        <strain evidence="14">JL</strain>
    </source>
</reference>
<keyword evidence="15" id="KW-1185">Reference proteome</keyword>
<sequence length="342" mass="39018">MNKINLKSYTLEELENFVHQMGQPSYRAKQIYKWIYRGQTDFEKMTDLPKSFIKELEDVAFISSLKIYKKYASDDGTIKYVFALDDKNIIEGVKMKYSFGTTACISSQVGCAMGCAFCASTQDGLVRNLAWWEMADEVLAMEKDLQEKVSRVVVMGSGEPLLNYKELIKFLRILNSPLAFNISYRRITVSTCGIVPYIISLADENIPVTLAISLHAPNDAIRNSLMPINKTYPISQLLDAARYYIMKTKRRITFEYILILDVNDTKECAYELCTLLKGLLCHVNLIPFNPVEGKEFKRSDDAKVREFEQILLENNISATVRRETGADINAACGQLRRSLLER</sequence>
<dbReference type="HAMAP" id="MF_01849">
    <property type="entry name" value="RNA_methyltr_RlmN"/>
    <property type="match status" value="1"/>
</dbReference>
<keyword evidence="3 12" id="KW-0963">Cytoplasm</keyword>
<dbReference type="GO" id="GO:0000049">
    <property type="term" value="F:tRNA binding"/>
    <property type="evidence" value="ECO:0007669"/>
    <property type="project" value="UniProtKB-UniRule"/>
</dbReference>
<dbReference type="GO" id="GO:0002935">
    <property type="term" value="F:tRNA (adenine(37)-C2)-methyltransferase activity"/>
    <property type="evidence" value="ECO:0007669"/>
    <property type="project" value="UniProtKB-UniRule"/>
</dbReference>
<dbReference type="InterPro" id="IPR013785">
    <property type="entry name" value="Aldolase_TIM"/>
</dbReference>
<feature type="active site" description="Proton acceptor" evidence="12">
    <location>
        <position position="91"/>
    </location>
</feature>
<accession>A0A0U9I5U5</accession>
<evidence type="ECO:0000256" key="6">
    <source>
        <dbReference type="ARBA" id="ARBA00022679"/>
    </source>
</evidence>
<evidence type="ECO:0000256" key="2">
    <source>
        <dbReference type="ARBA" id="ARBA00022485"/>
    </source>
</evidence>
<evidence type="ECO:0000256" key="10">
    <source>
        <dbReference type="ARBA" id="ARBA00023004"/>
    </source>
</evidence>
<dbReference type="RefSeq" id="WP_059033833.1">
    <property type="nucleotide sequence ID" value="NZ_BSDN01000007.1"/>
</dbReference>
<feature type="binding site" evidence="12">
    <location>
        <position position="190"/>
    </location>
    <ligand>
        <name>S-adenosyl-L-methionine</name>
        <dbReference type="ChEBI" id="CHEBI:59789"/>
    </ligand>
</feature>
<evidence type="ECO:0000256" key="3">
    <source>
        <dbReference type="ARBA" id="ARBA00022490"/>
    </source>
</evidence>
<dbReference type="STRING" id="224999.GCA_001485475_02111"/>
<keyword evidence="4 12" id="KW-0698">rRNA processing</keyword>
<dbReference type="Gene3D" id="3.20.20.70">
    <property type="entry name" value="Aldolase class I"/>
    <property type="match status" value="1"/>
</dbReference>
<feature type="domain" description="Radical SAM core" evidence="13">
    <location>
        <begin position="97"/>
        <end position="327"/>
    </location>
</feature>
<evidence type="ECO:0000256" key="4">
    <source>
        <dbReference type="ARBA" id="ARBA00022552"/>
    </source>
</evidence>
<feature type="binding site" evidence="12">
    <location>
        <position position="115"/>
    </location>
    <ligand>
        <name>[4Fe-4S] cluster</name>
        <dbReference type="ChEBI" id="CHEBI:49883"/>
        <note>4Fe-4S-S-AdoMet</note>
    </ligand>
</feature>
<dbReference type="InterPro" id="IPR040072">
    <property type="entry name" value="Methyltransferase_A"/>
</dbReference>
<comment type="similarity">
    <text evidence="12">Belongs to the radical SAM superfamily. RlmN family.</text>
</comment>
<keyword evidence="8 12" id="KW-0819">tRNA processing</keyword>
<evidence type="ECO:0000256" key="9">
    <source>
        <dbReference type="ARBA" id="ARBA00022723"/>
    </source>
</evidence>
<dbReference type="GO" id="GO:0051539">
    <property type="term" value="F:4 iron, 4 sulfur cluster binding"/>
    <property type="evidence" value="ECO:0007669"/>
    <property type="project" value="UniProtKB-UniRule"/>
</dbReference>
<dbReference type="GO" id="GO:0046872">
    <property type="term" value="F:metal ion binding"/>
    <property type="evidence" value="ECO:0007669"/>
    <property type="project" value="UniProtKB-KW"/>
</dbReference>
<dbReference type="Pfam" id="PF21016">
    <property type="entry name" value="RlmN_N"/>
    <property type="match status" value="1"/>
</dbReference>
<dbReference type="Pfam" id="PF04055">
    <property type="entry name" value="Radical_SAM"/>
    <property type="match status" value="1"/>
</dbReference>
<gene>
    <name evidence="12" type="primary">rlmN</name>
    <name evidence="14" type="ORF">TSYNT_9328</name>
</gene>